<dbReference type="PATRIC" id="fig|883079.3.peg.3362"/>
<feature type="transmembrane region" description="Helical" evidence="1">
    <location>
        <begin position="43"/>
        <end position="68"/>
    </location>
</feature>
<dbReference type="InterPro" id="IPR007272">
    <property type="entry name" value="Sulf_transp_TsuA/YedE"/>
</dbReference>
<evidence type="ECO:0000256" key="1">
    <source>
        <dbReference type="SAM" id="Phobius"/>
    </source>
</evidence>
<dbReference type="AlphaFoldDB" id="K8NSE3"/>
<feature type="transmembrane region" description="Helical" evidence="1">
    <location>
        <begin position="74"/>
        <end position="101"/>
    </location>
</feature>
<reference evidence="2 3" key="1">
    <citation type="submission" date="2012-04" db="EMBL/GenBank/DDBJ databases">
        <title>The Genome Sequence of Afipia clevelandensis ATCC 49720.</title>
        <authorList>
            <consortium name="The Broad Institute Genome Sequencing Platform"/>
            <person name="Earl A."/>
            <person name="Ward D."/>
            <person name="Feldgarden M."/>
            <person name="Gevers D."/>
            <person name="Huys G."/>
            <person name="Walker B."/>
            <person name="Young S.K."/>
            <person name="Zeng Q."/>
            <person name="Gargeya S."/>
            <person name="Fitzgerald M."/>
            <person name="Haas B."/>
            <person name="Abouelleil A."/>
            <person name="Alvarado L."/>
            <person name="Arachchi H.M."/>
            <person name="Berlin A."/>
            <person name="Chapman S.B."/>
            <person name="Goldberg J."/>
            <person name="Griggs A."/>
            <person name="Gujja S."/>
            <person name="Hansen M."/>
            <person name="Howarth C."/>
            <person name="Imamovic A."/>
            <person name="Larimer J."/>
            <person name="McCowen C."/>
            <person name="Montmayeur A."/>
            <person name="Murphy C."/>
            <person name="Neiman D."/>
            <person name="Pearson M."/>
            <person name="Priest M."/>
            <person name="Roberts A."/>
            <person name="Saif S."/>
            <person name="Shea T."/>
            <person name="Sisk P."/>
            <person name="Sykes S."/>
            <person name="Wortman J."/>
            <person name="Nusbaum C."/>
            <person name="Birren B."/>
        </authorList>
    </citation>
    <scope>NUCLEOTIDE SEQUENCE [LARGE SCALE GENOMIC DNA]</scope>
    <source>
        <strain evidence="2 3">ATCC 49720</strain>
    </source>
</reference>
<gene>
    <name evidence="2" type="ORF">HMPREF9696_03288</name>
</gene>
<keyword evidence="1" id="KW-0472">Membrane</keyword>
<evidence type="ECO:0000313" key="2">
    <source>
        <dbReference type="EMBL" id="EKS33247.1"/>
    </source>
</evidence>
<sequence>MSSVTFAIVTGVLMGVAFGFVLEKSRVFEPGMIVGQMQLRNFIMLKVFLTAVATGAVALAALHGFGLVKLQPKAALYAADVVGGLILGAGIALAGACPGTALAQIGTGYRDAIFTLAGGLFGAIAFSYAQPWLAKVLIGTGPKLIFTDLVGVPYWQGAVALAAMIAVVLYLMEKARSWRNDLGEDVDGNFPVLATPRKRLAPAE</sequence>
<name>K8NSE3_9BRAD</name>
<dbReference type="OrthoDB" id="9790409at2"/>
<feature type="transmembrane region" description="Helical" evidence="1">
    <location>
        <begin position="6"/>
        <end position="22"/>
    </location>
</feature>
<accession>K8NSE3</accession>
<keyword evidence="1" id="KW-0812">Transmembrane</keyword>
<evidence type="ECO:0000313" key="3">
    <source>
        <dbReference type="Proteomes" id="UP000001095"/>
    </source>
</evidence>
<keyword evidence="3" id="KW-1185">Reference proteome</keyword>
<comment type="caution">
    <text evidence="2">The sequence shown here is derived from an EMBL/GenBank/DDBJ whole genome shotgun (WGS) entry which is preliminary data.</text>
</comment>
<dbReference type="RefSeq" id="WP_002714158.1">
    <property type="nucleotide sequence ID" value="NZ_KB375281.1"/>
</dbReference>
<dbReference type="Pfam" id="PF04143">
    <property type="entry name" value="Sulf_transp"/>
    <property type="match status" value="1"/>
</dbReference>
<dbReference type="HOGENOM" id="CLU_037802_0_1_5"/>
<proteinExistence type="predicted"/>
<keyword evidence="1" id="KW-1133">Transmembrane helix</keyword>
<dbReference type="Proteomes" id="UP000001095">
    <property type="component" value="Unassembled WGS sequence"/>
</dbReference>
<feature type="transmembrane region" description="Helical" evidence="1">
    <location>
        <begin position="113"/>
        <end position="134"/>
    </location>
</feature>
<feature type="transmembrane region" description="Helical" evidence="1">
    <location>
        <begin position="154"/>
        <end position="172"/>
    </location>
</feature>
<organism evidence="2 3">
    <name type="scientific">Afipia clevelandensis ATCC 49720</name>
    <dbReference type="NCBI Taxonomy" id="883079"/>
    <lineage>
        <taxon>Bacteria</taxon>
        <taxon>Pseudomonadati</taxon>
        <taxon>Pseudomonadota</taxon>
        <taxon>Alphaproteobacteria</taxon>
        <taxon>Hyphomicrobiales</taxon>
        <taxon>Nitrobacteraceae</taxon>
        <taxon>Afipia</taxon>
    </lineage>
</organism>
<dbReference type="EMBL" id="AGWY01000013">
    <property type="protein sequence ID" value="EKS33247.1"/>
    <property type="molecule type" value="Genomic_DNA"/>
</dbReference>
<protein>
    <submittedName>
        <fullName evidence="2">Uncharacterized protein</fullName>
    </submittedName>
</protein>